<feature type="transmembrane region" description="Helical" evidence="1">
    <location>
        <begin position="12"/>
        <end position="30"/>
    </location>
</feature>
<keyword evidence="1" id="KW-1133">Transmembrane helix</keyword>
<feature type="transmembrane region" description="Helical" evidence="1">
    <location>
        <begin position="103"/>
        <end position="126"/>
    </location>
</feature>
<keyword evidence="3" id="KW-1185">Reference proteome</keyword>
<organism evidence="2 3">
    <name type="scientific">Enterococcus ureasiticus</name>
    <dbReference type="NCBI Taxonomy" id="903984"/>
    <lineage>
        <taxon>Bacteria</taxon>
        <taxon>Bacillati</taxon>
        <taxon>Bacillota</taxon>
        <taxon>Bacilli</taxon>
        <taxon>Lactobacillales</taxon>
        <taxon>Enterococcaceae</taxon>
        <taxon>Enterococcus</taxon>
    </lineage>
</organism>
<name>A0A1E5GNJ7_9ENTE</name>
<evidence type="ECO:0000256" key="1">
    <source>
        <dbReference type="SAM" id="Phobius"/>
    </source>
</evidence>
<accession>A0A1E5GNJ7</accession>
<reference evidence="3" key="1">
    <citation type="submission" date="2016-09" db="EMBL/GenBank/DDBJ databases">
        <authorList>
            <person name="Gulvik C.A."/>
        </authorList>
    </citation>
    <scope>NUCLEOTIDE SEQUENCE [LARGE SCALE GENOMIC DNA]</scope>
    <source>
        <strain evidence="3">DSM 23328</strain>
    </source>
</reference>
<dbReference type="Proteomes" id="UP000094068">
    <property type="component" value="Unassembled WGS sequence"/>
</dbReference>
<comment type="caution">
    <text evidence="2">The sequence shown here is derived from an EMBL/GenBank/DDBJ whole genome shotgun (WGS) entry which is preliminary data.</text>
</comment>
<feature type="transmembrane region" description="Helical" evidence="1">
    <location>
        <begin position="50"/>
        <end position="67"/>
    </location>
</feature>
<protein>
    <recommendedName>
        <fullName evidence="4">DUF3021 domain-containing protein</fullName>
    </recommendedName>
</protein>
<sequence>MKFISRVLTTTCYIFTSITVLGFLFEHLFLNQIKLFGFSFSKLLSSTTPFDLFMIALMAATFTMTIDQSSKLSEGWKNLFSYFGTLIVVFSISYLKGYSIFSLYYLAAVSTIVLVCYTVVWLLLLIQSFKVAEEINQSLKKINQ</sequence>
<feature type="transmembrane region" description="Helical" evidence="1">
    <location>
        <begin position="79"/>
        <end position="97"/>
    </location>
</feature>
<dbReference type="AlphaFoldDB" id="A0A1E5GNJ7"/>
<dbReference type="EMBL" id="MIJZ01000001">
    <property type="protein sequence ID" value="OEG14263.1"/>
    <property type="molecule type" value="Genomic_DNA"/>
</dbReference>
<proteinExistence type="predicted"/>
<evidence type="ECO:0000313" key="3">
    <source>
        <dbReference type="Proteomes" id="UP000094068"/>
    </source>
</evidence>
<keyword evidence="1" id="KW-0812">Transmembrane</keyword>
<evidence type="ECO:0000313" key="2">
    <source>
        <dbReference type="EMBL" id="OEG14263.1"/>
    </source>
</evidence>
<gene>
    <name evidence="2" type="ORF">BCR21_04535</name>
</gene>
<dbReference type="STRING" id="903984.BCR21_04535"/>
<evidence type="ECO:0008006" key="4">
    <source>
        <dbReference type="Google" id="ProtNLM"/>
    </source>
</evidence>
<dbReference type="OrthoDB" id="9831043at2"/>
<keyword evidence="1" id="KW-0472">Membrane</keyword>